<dbReference type="RefSeq" id="WP_379708965.1">
    <property type="nucleotide sequence ID" value="NZ_JBHSCZ010000002.1"/>
</dbReference>
<protein>
    <submittedName>
        <fullName evidence="9">Cytochrome-c peroxidase</fullName>
    </submittedName>
</protein>
<evidence type="ECO:0000259" key="8">
    <source>
        <dbReference type="PROSITE" id="PS51007"/>
    </source>
</evidence>
<dbReference type="InterPro" id="IPR036909">
    <property type="entry name" value="Cyt_c-like_dom_sf"/>
</dbReference>
<keyword evidence="5" id="KW-0560">Oxidoreductase</keyword>
<dbReference type="InterPro" id="IPR009056">
    <property type="entry name" value="Cyt_c-like_dom"/>
</dbReference>
<proteinExistence type="predicted"/>
<dbReference type="InterPro" id="IPR051395">
    <property type="entry name" value="Cytochrome_c_Peroxidase/MauG"/>
</dbReference>
<keyword evidence="9" id="KW-0575">Peroxidase</keyword>
<name>A0ABV8QRT2_9BACT</name>
<keyword evidence="6 7" id="KW-0408">Iron</keyword>
<accession>A0ABV8QRT2</accession>
<evidence type="ECO:0000256" key="4">
    <source>
        <dbReference type="ARBA" id="ARBA00022729"/>
    </source>
</evidence>
<keyword evidence="10" id="KW-1185">Reference proteome</keyword>
<feature type="domain" description="Cytochrome c" evidence="8">
    <location>
        <begin position="75"/>
        <end position="185"/>
    </location>
</feature>
<evidence type="ECO:0000256" key="6">
    <source>
        <dbReference type="ARBA" id="ARBA00023004"/>
    </source>
</evidence>
<dbReference type="PANTHER" id="PTHR30600:SF10">
    <property type="entry name" value="BLL6722 PROTEIN"/>
    <property type="match status" value="1"/>
</dbReference>
<dbReference type="PANTHER" id="PTHR30600">
    <property type="entry name" value="CYTOCHROME C PEROXIDASE-RELATED"/>
    <property type="match status" value="1"/>
</dbReference>
<gene>
    <name evidence="9" type="ORF">ACFOWM_08820</name>
</gene>
<evidence type="ECO:0000313" key="10">
    <source>
        <dbReference type="Proteomes" id="UP001595907"/>
    </source>
</evidence>
<dbReference type="EMBL" id="JBHSCZ010000002">
    <property type="protein sequence ID" value="MFC4262977.1"/>
    <property type="molecule type" value="Genomic_DNA"/>
</dbReference>
<reference evidence="10" key="1">
    <citation type="journal article" date="2019" name="Int. J. Syst. Evol. Microbiol.">
        <title>The Global Catalogue of Microorganisms (GCM) 10K type strain sequencing project: providing services to taxonomists for standard genome sequencing and annotation.</title>
        <authorList>
            <consortium name="The Broad Institute Genomics Platform"/>
            <consortium name="The Broad Institute Genome Sequencing Center for Infectious Disease"/>
            <person name="Wu L."/>
            <person name="Ma J."/>
        </authorList>
    </citation>
    <scope>NUCLEOTIDE SEQUENCE [LARGE SCALE GENOMIC DNA]</scope>
    <source>
        <strain evidence="10">CECT 8289</strain>
    </source>
</reference>
<evidence type="ECO:0000256" key="3">
    <source>
        <dbReference type="ARBA" id="ARBA00022723"/>
    </source>
</evidence>
<dbReference type="PROSITE" id="PS51007">
    <property type="entry name" value="CYTC"/>
    <property type="match status" value="2"/>
</dbReference>
<dbReference type="Pfam" id="PF03150">
    <property type="entry name" value="CCP_MauG"/>
    <property type="match status" value="1"/>
</dbReference>
<evidence type="ECO:0000313" key="9">
    <source>
        <dbReference type="EMBL" id="MFC4262977.1"/>
    </source>
</evidence>
<evidence type="ECO:0000256" key="7">
    <source>
        <dbReference type="PROSITE-ProRule" id="PRU00433"/>
    </source>
</evidence>
<evidence type="ECO:0000256" key="2">
    <source>
        <dbReference type="ARBA" id="ARBA00022617"/>
    </source>
</evidence>
<evidence type="ECO:0000256" key="5">
    <source>
        <dbReference type="ARBA" id="ARBA00023002"/>
    </source>
</evidence>
<dbReference type="Gene3D" id="1.10.760.10">
    <property type="entry name" value="Cytochrome c-like domain"/>
    <property type="match status" value="2"/>
</dbReference>
<dbReference type="Proteomes" id="UP001595907">
    <property type="component" value="Unassembled WGS sequence"/>
</dbReference>
<keyword evidence="2 7" id="KW-0349">Heme</keyword>
<organism evidence="9 10">
    <name type="scientific">Ferruginibacter yonginensis</name>
    <dbReference type="NCBI Taxonomy" id="1310416"/>
    <lineage>
        <taxon>Bacteria</taxon>
        <taxon>Pseudomonadati</taxon>
        <taxon>Bacteroidota</taxon>
        <taxon>Chitinophagia</taxon>
        <taxon>Chitinophagales</taxon>
        <taxon>Chitinophagaceae</taxon>
        <taxon>Ferruginibacter</taxon>
    </lineage>
</organism>
<keyword evidence="3 7" id="KW-0479">Metal-binding</keyword>
<sequence length="396" mass="42969">MLKQISVITALLCTVFIFEYCSKKNTDAIASQSYPAITAAFGNNIDPNNFANYAAQPKPNYIVKDNTGANPITNGKATIGRVLFYDKSLSIDNTIACASCHKQTFAFGDTAIQSKGVSGGLTGRHSMRLVNARFANEAKFFWNERAATLEVQTTQPIQDHAEMGFSGQTGRQNLNDLLNKLKGIGYYQELFTAVYGDVNVTEARLQECLSQFIRSIQSFDAKYDAGRALVNNDNQNFPNFSASENAGKNLFNTPPTFDATGNRIAGGLGCGGCHAAPEFDIDPNTRNNGIIGIINATGIDINNTRSPSLRDLLRNGVPNTPMMHTGVFTTVQQVIGHYGNITIAPGNTNLDPRLRPNGVGQKLNVTATEVNNVIAFMNTLSGNNVYTDVKWGNPFK</sequence>
<comment type="subcellular location">
    <subcellularLocation>
        <location evidence="1">Cell envelope</location>
    </subcellularLocation>
</comment>
<comment type="caution">
    <text evidence="9">The sequence shown here is derived from an EMBL/GenBank/DDBJ whole genome shotgun (WGS) entry which is preliminary data.</text>
</comment>
<dbReference type="SUPFAM" id="SSF46626">
    <property type="entry name" value="Cytochrome c"/>
    <property type="match status" value="2"/>
</dbReference>
<evidence type="ECO:0000256" key="1">
    <source>
        <dbReference type="ARBA" id="ARBA00004196"/>
    </source>
</evidence>
<dbReference type="GO" id="GO:0004601">
    <property type="term" value="F:peroxidase activity"/>
    <property type="evidence" value="ECO:0007669"/>
    <property type="project" value="UniProtKB-KW"/>
</dbReference>
<feature type="domain" description="Cytochrome c" evidence="8">
    <location>
        <begin position="242"/>
        <end position="381"/>
    </location>
</feature>
<keyword evidence="4" id="KW-0732">Signal</keyword>
<dbReference type="InterPro" id="IPR004852">
    <property type="entry name" value="Di-haem_cyt_c_peroxidsae"/>
</dbReference>